<feature type="region of interest" description="Disordered" evidence="1">
    <location>
        <begin position="1"/>
        <end position="111"/>
    </location>
</feature>
<comment type="caution">
    <text evidence="2">The sequence shown here is derived from an EMBL/GenBank/DDBJ whole genome shotgun (WGS) entry which is preliminary data.</text>
</comment>
<dbReference type="EMBL" id="JAAVJH010000001">
    <property type="protein sequence ID" value="NJR77247.1"/>
    <property type="molecule type" value="Genomic_DNA"/>
</dbReference>
<keyword evidence="3" id="KW-1185">Reference proteome</keyword>
<gene>
    <name evidence="2" type="ORF">HBH26_01300</name>
</gene>
<evidence type="ECO:0000313" key="3">
    <source>
        <dbReference type="Proteomes" id="UP000732399"/>
    </source>
</evidence>
<sequence>MGGHQVTSHGSGDDGYDEDGYDESQRAEILEATRDGPSDGTIITDLEPDLDEDDEADEDELNLTEGEVGEEDGTVQPDEEDLDEDDLQEDFDDDTVAEDDLDDRDDTALRP</sequence>
<organism evidence="2 3">
    <name type="scientific">Sphingomonas corticis</name>
    <dbReference type="NCBI Taxonomy" id="2722791"/>
    <lineage>
        <taxon>Bacteria</taxon>
        <taxon>Pseudomonadati</taxon>
        <taxon>Pseudomonadota</taxon>
        <taxon>Alphaproteobacteria</taxon>
        <taxon>Sphingomonadales</taxon>
        <taxon>Sphingomonadaceae</taxon>
        <taxon>Sphingomonas</taxon>
    </lineage>
</organism>
<evidence type="ECO:0000313" key="2">
    <source>
        <dbReference type="EMBL" id="NJR77247.1"/>
    </source>
</evidence>
<dbReference type="Proteomes" id="UP000732399">
    <property type="component" value="Unassembled WGS sequence"/>
</dbReference>
<feature type="compositionally biased region" description="Basic and acidic residues" evidence="1">
    <location>
        <begin position="23"/>
        <end position="37"/>
    </location>
</feature>
<name>A0ABX1CGX1_9SPHN</name>
<protein>
    <submittedName>
        <fullName evidence="2">DNA primase</fullName>
    </submittedName>
</protein>
<reference evidence="2 3" key="1">
    <citation type="submission" date="2020-03" db="EMBL/GenBank/DDBJ databases">
        <authorList>
            <person name="Wang L."/>
            <person name="He N."/>
            <person name="Li Y."/>
            <person name="Fang Y."/>
            <person name="Zhang F."/>
        </authorList>
    </citation>
    <scope>NUCLEOTIDE SEQUENCE [LARGE SCALE GENOMIC DNA]</scope>
    <source>
        <strain evidence="2 3">36D10-4-7</strain>
    </source>
</reference>
<proteinExistence type="predicted"/>
<feature type="compositionally biased region" description="Acidic residues" evidence="1">
    <location>
        <begin position="46"/>
        <end position="105"/>
    </location>
</feature>
<evidence type="ECO:0000256" key="1">
    <source>
        <dbReference type="SAM" id="MobiDB-lite"/>
    </source>
</evidence>
<accession>A0ABX1CGX1</accession>
<dbReference type="RefSeq" id="WP_168132741.1">
    <property type="nucleotide sequence ID" value="NZ_JAAVJH010000001.1"/>
</dbReference>